<dbReference type="InterPro" id="IPR002081">
    <property type="entry name" value="Cryptochrome/DNA_photolyase_1"/>
</dbReference>
<keyword evidence="9" id="KW-1185">Reference proteome</keyword>
<gene>
    <name evidence="8" type="ORF">EVOR1521_LOCUS9925</name>
</gene>
<evidence type="ECO:0000256" key="4">
    <source>
        <dbReference type="ARBA" id="ARBA00022991"/>
    </source>
</evidence>
<comment type="caution">
    <text evidence="8">The sequence shown here is derived from an EMBL/GenBank/DDBJ whole genome shotgun (WGS) entry which is preliminary data.</text>
</comment>
<evidence type="ECO:0000256" key="2">
    <source>
        <dbReference type="ARBA" id="ARBA00022630"/>
    </source>
</evidence>
<dbReference type="Proteomes" id="UP001178507">
    <property type="component" value="Unassembled WGS sequence"/>
</dbReference>
<dbReference type="SUPFAM" id="SSF48173">
    <property type="entry name" value="Cryptochrome/photolyase FAD-binding domain"/>
    <property type="match status" value="1"/>
</dbReference>
<dbReference type="Pfam" id="PF03441">
    <property type="entry name" value="FAD_binding_7"/>
    <property type="match status" value="1"/>
</dbReference>
<dbReference type="InterPro" id="IPR018394">
    <property type="entry name" value="DNA_photolyase_1_CS_C"/>
</dbReference>
<dbReference type="GO" id="GO:0003677">
    <property type="term" value="F:DNA binding"/>
    <property type="evidence" value="ECO:0007669"/>
    <property type="project" value="TreeGrafter"/>
</dbReference>
<dbReference type="Gene3D" id="1.10.579.10">
    <property type="entry name" value="DNA Cyclobutane Dipyrimidine Photolyase, subunit A, domain 3"/>
    <property type="match status" value="1"/>
</dbReference>
<feature type="site" description="Electron transfer via tryptophanyl radical" evidence="6">
    <location>
        <position position="599"/>
    </location>
</feature>
<dbReference type="InterPro" id="IPR014729">
    <property type="entry name" value="Rossmann-like_a/b/a_fold"/>
</dbReference>
<evidence type="ECO:0000313" key="9">
    <source>
        <dbReference type="Proteomes" id="UP001178507"/>
    </source>
</evidence>
<comment type="cofactor">
    <cofactor evidence="5">
        <name>FAD</name>
        <dbReference type="ChEBI" id="CHEBI:57692"/>
    </cofactor>
    <text evidence="5">Binds 1 FAD per subunit.</text>
</comment>
<dbReference type="GO" id="GO:0003904">
    <property type="term" value="F:deoxyribodipyrimidine photo-lyase activity"/>
    <property type="evidence" value="ECO:0007669"/>
    <property type="project" value="TreeGrafter"/>
</dbReference>
<dbReference type="Gene3D" id="1.25.40.80">
    <property type="match status" value="1"/>
</dbReference>
<feature type="binding site" evidence="5">
    <location>
        <begin position="475"/>
        <end position="479"/>
    </location>
    <ligand>
        <name>FAD</name>
        <dbReference type="ChEBI" id="CHEBI:57692"/>
    </ligand>
</feature>
<feature type="binding site" evidence="5">
    <location>
        <position position="512"/>
    </location>
    <ligand>
        <name>FAD</name>
        <dbReference type="ChEBI" id="CHEBI:57692"/>
    </ligand>
</feature>
<dbReference type="SUPFAM" id="SSF52425">
    <property type="entry name" value="Cryptochrome/photolyase, N-terminal domain"/>
    <property type="match status" value="1"/>
</dbReference>
<accession>A0AA36I7S1</accession>
<sequence length="783" mass="88983">MVHPGAYRMCFPLKITMWWKKLWRKEVPVFDGCASHLSAPWAPALIWSACPQAAQLIFVRPPEQQHRSWWRLETGAMAWGRSMGMGEDFLLEDYPPKTLLEAVQSSRSERVQALYQRGEEAAQKVLESGTGFCAALNSYRLPEELLPFPGGQLMAFARMGNYAENVRRYQRFFRQKVVLAETSELTQSKIGAVVGRLAKVVPNLPPSMNLNVNLKSIGRRWGKPQSALDLSGSVVVWLRHELRLRDNPLLQRALELSPKPVLAYCWDTEFHAKVTPFGSPKAGPLRQRFIEECLLDLKQNLEKIGGRLVVFAQSPQEALPLLVAEGATVLVTGLHCPEERLAEQKVREALALKGVKLEVFDPAGITDLLGPAELQHVGLPDDPMEFPENFQEFYLPTRPFLLDLCQAGLHPAPQLLSAPELPELPEMELAVTPCEDYTYEFQGGESAAWERLTIWLSNGLHGYKHSFRNLAGDCSSRLSAHLAYGCLSVQRLLLEVLGQMPKDSPSVHVEHFIYELCWREFFRKLAVRWGPRLFQVQGPLQLQKPWIRNAELERRWKSGATGVPLVDAAMRELQQTGYMGNLSRQITAAFLVEELQLDWRVGADWFEAHLLDYDVHSNWGQWARSAGVAPVNDAKKERMGSYRYYDLAMQQKGAKQYIRNWVPELDEFLDEDLFAPWRAFTLMASPVRAFHVRIHDTLASHALQRHLESHGNKSDRKVKATRRGPRTFFFAFTALSEELKYRLLALNESTPAEAEPSKEDLEQIAAEYREANQDLFQLLGPGL</sequence>
<proteinExistence type="inferred from homology"/>
<dbReference type="Pfam" id="PF00875">
    <property type="entry name" value="DNA_photolyase"/>
    <property type="match status" value="1"/>
</dbReference>
<dbReference type="EMBL" id="CAUJNA010000915">
    <property type="protein sequence ID" value="CAJ1382569.1"/>
    <property type="molecule type" value="Genomic_DNA"/>
</dbReference>
<reference evidence="8" key="1">
    <citation type="submission" date="2023-08" db="EMBL/GenBank/DDBJ databases">
        <authorList>
            <person name="Chen Y."/>
            <person name="Shah S."/>
            <person name="Dougan E. K."/>
            <person name="Thang M."/>
            <person name="Chan C."/>
        </authorList>
    </citation>
    <scope>NUCLEOTIDE SEQUENCE</scope>
</reference>
<protein>
    <recommendedName>
        <fullName evidence="7">Photolyase/cryptochrome alpha/beta domain-containing protein</fullName>
    </recommendedName>
</protein>
<dbReference type="PROSITE" id="PS00394">
    <property type="entry name" value="DNA_PHOTOLYASES_1_1"/>
    <property type="match status" value="1"/>
</dbReference>
<dbReference type="Gene3D" id="3.40.50.620">
    <property type="entry name" value="HUPs"/>
    <property type="match status" value="1"/>
</dbReference>
<dbReference type="InterPro" id="IPR036134">
    <property type="entry name" value="Crypto/Photolyase_FAD-like_sf"/>
</dbReference>
<dbReference type="InterPro" id="IPR006050">
    <property type="entry name" value="DNA_photolyase_N"/>
</dbReference>
<evidence type="ECO:0000256" key="1">
    <source>
        <dbReference type="ARBA" id="ARBA00005862"/>
    </source>
</evidence>
<feature type="domain" description="Photolyase/cryptochrome alpha/beta" evidence="7">
    <location>
        <begin position="232"/>
        <end position="365"/>
    </location>
</feature>
<evidence type="ECO:0000256" key="3">
    <source>
        <dbReference type="ARBA" id="ARBA00022827"/>
    </source>
</evidence>
<name>A0AA36I7S1_9DINO</name>
<dbReference type="AlphaFoldDB" id="A0AA36I7S1"/>
<dbReference type="PROSITE" id="PS51645">
    <property type="entry name" value="PHR_CRY_ALPHA_BETA"/>
    <property type="match status" value="1"/>
</dbReference>
<evidence type="ECO:0000256" key="5">
    <source>
        <dbReference type="PIRSR" id="PIRSR602081-1"/>
    </source>
</evidence>
<organism evidence="8 9">
    <name type="scientific">Effrenium voratum</name>
    <dbReference type="NCBI Taxonomy" id="2562239"/>
    <lineage>
        <taxon>Eukaryota</taxon>
        <taxon>Sar</taxon>
        <taxon>Alveolata</taxon>
        <taxon>Dinophyceae</taxon>
        <taxon>Suessiales</taxon>
        <taxon>Symbiodiniaceae</taxon>
        <taxon>Effrenium</taxon>
    </lineage>
</organism>
<evidence type="ECO:0000256" key="6">
    <source>
        <dbReference type="PIRSR" id="PIRSR602081-2"/>
    </source>
</evidence>
<keyword evidence="4" id="KW-0157">Chromophore</keyword>
<feature type="binding site" evidence="5">
    <location>
        <begin position="515"/>
        <end position="522"/>
    </location>
    <ligand>
        <name>FAD</name>
        <dbReference type="ChEBI" id="CHEBI:57692"/>
    </ligand>
</feature>
<keyword evidence="3 5" id="KW-0274">FAD</keyword>
<keyword evidence="2 5" id="KW-0285">Flavoprotein</keyword>
<feature type="binding site" evidence="5">
    <location>
        <begin position="612"/>
        <end position="614"/>
    </location>
    <ligand>
        <name>FAD</name>
        <dbReference type="ChEBI" id="CHEBI:57692"/>
    </ligand>
</feature>
<dbReference type="GO" id="GO:0006139">
    <property type="term" value="P:nucleobase-containing compound metabolic process"/>
    <property type="evidence" value="ECO:0007669"/>
    <property type="project" value="UniProtKB-ARBA"/>
</dbReference>
<dbReference type="PRINTS" id="PR00147">
    <property type="entry name" value="DNAPHOTLYASE"/>
</dbReference>
<dbReference type="GO" id="GO:0006950">
    <property type="term" value="P:response to stress"/>
    <property type="evidence" value="ECO:0007669"/>
    <property type="project" value="UniProtKB-ARBA"/>
</dbReference>
<evidence type="ECO:0000313" key="8">
    <source>
        <dbReference type="EMBL" id="CAJ1382569.1"/>
    </source>
</evidence>
<dbReference type="InterPro" id="IPR036155">
    <property type="entry name" value="Crypto/Photolyase_N_sf"/>
</dbReference>
<comment type="similarity">
    <text evidence="1">Belongs to the DNA photolyase class-1 family.</text>
</comment>
<feature type="site" description="Electron transfer via tryptophanyl radical" evidence="6">
    <location>
        <position position="622"/>
    </location>
</feature>
<dbReference type="InterPro" id="IPR005101">
    <property type="entry name" value="Cryptochr/Photolyase_FAD-bd"/>
</dbReference>
<dbReference type="PANTHER" id="PTHR11455">
    <property type="entry name" value="CRYPTOCHROME"/>
    <property type="match status" value="1"/>
</dbReference>
<dbReference type="PANTHER" id="PTHR11455:SF9">
    <property type="entry name" value="CRYPTOCHROME CIRCADIAN CLOCK 5 ISOFORM X1"/>
    <property type="match status" value="1"/>
</dbReference>
<evidence type="ECO:0000259" key="7">
    <source>
        <dbReference type="PROSITE" id="PS51645"/>
    </source>
</evidence>
<feature type="binding site" evidence="5">
    <location>
        <position position="463"/>
    </location>
    <ligand>
        <name>FAD</name>
        <dbReference type="ChEBI" id="CHEBI:57692"/>
    </ligand>
</feature>
<feature type="site" description="Electron transfer via tryptophanyl radical" evidence="6">
    <location>
        <position position="546"/>
    </location>
</feature>
<dbReference type="GO" id="GO:0071949">
    <property type="term" value="F:FAD binding"/>
    <property type="evidence" value="ECO:0007669"/>
    <property type="project" value="TreeGrafter"/>
</dbReference>